<sequence length="178" mass="20549">MNVEDLVLENMLNVVREAEILVENGRERHFYDRFRLDPFQHLSENMFIRMFRLNKELVRNLIQMLDPFLAPPRRPHDLDKQTKVLVALKFFASGSYQLEIGANVWVGVSQSSVSRCIEEVSAALNSDAIFNEHVKTPSTIRECEIIRENFNQKFGFPGVIGVIDCTHVAIVPTTFKRK</sequence>
<dbReference type="GeneID" id="126891427"/>
<evidence type="ECO:0000313" key="2">
    <source>
        <dbReference type="Proteomes" id="UP001652700"/>
    </source>
</evidence>
<reference evidence="1" key="1">
    <citation type="submission" date="2025-05" db="UniProtKB">
        <authorList>
            <consortium name="EnsemblMetazoa"/>
        </authorList>
    </citation>
    <scope>IDENTIFICATION</scope>
</reference>
<keyword evidence="2" id="KW-1185">Reference proteome</keyword>
<proteinExistence type="predicted"/>
<evidence type="ECO:0008006" key="3">
    <source>
        <dbReference type="Google" id="ProtNLM"/>
    </source>
</evidence>
<accession>A0ABM5L294</accession>
<dbReference type="EnsemblMetazoa" id="XM_050660601.1">
    <property type="protein sequence ID" value="XP_050516558.1"/>
    <property type="gene ID" value="LOC126891427"/>
</dbReference>
<name>A0ABM5L294_DIAVI</name>
<dbReference type="RefSeq" id="XP_050516558.1">
    <property type="nucleotide sequence ID" value="XM_050660601.1"/>
</dbReference>
<dbReference type="Proteomes" id="UP001652700">
    <property type="component" value="Unplaced"/>
</dbReference>
<protein>
    <recommendedName>
        <fullName evidence="3">Nuclease HARBI1</fullName>
    </recommendedName>
</protein>
<organism evidence="1 2">
    <name type="scientific">Diabrotica virgifera virgifera</name>
    <name type="common">western corn rootworm</name>
    <dbReference type="NCBI Taxonomy" id="50390"/>
    <lineage>
        <taxon>Eukaryota</taxon>
        <taxon>Metazoa</taxon>
        <taxon>Ecdysozoa</taxon>
        <taxon>Arthropoda</taxon>
        <taxon>Hexapoda</taxon>
        <taxon>Insecta</taxon>
        <taxon>Pterygota</taxon>
        <taxon>Neoptera</taxon>
        <taxon>Endopterygota</taxon>
        <taxon>Coleoptera</taxon>
        <taxon>Polyphaga</taxon>
        <taxon>Cucujiformia</taxon>
        <taxon>Chrysomeloidea</taxon>
        <taxon>Chrysomelidae</taxon>
        <taxon>Galerucinae</taxon>
        <taxon>Diabroticina</taxon>
        <taxon>Diabroticites</taxon>
        <taxon>Diabrotica</taxon>
    </lineage>
</organism>
<evidence type="ECO:0000313" key="1">
    <source>
        <dbReference type="EnsemblMetazoa" id="XP_050516558.1"/>
    </source>
</evidence>